<keyword evidence="1" id="KW-0812">Transmembrane</keyword>
<name>A0A1J5PMP7_9ZZZZ</name>
<dbReference type="EMBL" id="MLJW01007795">
    <property type="protein sequence ID" value="OIQ64845.1"/>
    <property type="molecule type" value="Genomic_DNA"/>
</dbReference>
<organism evidence="2">
    <name type="scientific">mine drainage metagenome</name>
    <dbReference type="NCBI Taxonomy" id="410659"/>
    <lineage>
        <taxon>unclassified sequences</taxon>
        <taxon>metagenomes</taxon>
        <taxon>ecological metagenomes</taxon>
    </lineage>
</organism>
<proteinExistence type="predicted"/>
<keyword evidence="1" id="KW-0472">Membrane</keyword>
<reference evidence="2" key="1">
    <citation type="submission" date="2016-10" db="EMBL/GenBank/DDBJ databases">
        <title>Sequence of Gallionella enrichment culture.</title>
        <authorList>
            <person name="Poehlein A."/>
            <person name="Muehling M."/>
            <person name="Daniel R."/>
        </authorList>
    </citation>
    <scope>NUCLEOTIDE SEQUENCE</scope>
</reference>
<gene>
    <name evidence="2" type="ORF">GALL_536030</name>
</gene>
<evidence type="ECO:0000313" key="2">
    <source>
        <dbReference type="EMBL" id="OIQ64845.1"/>
    </source>
</evidence>
<accession>A0A1J5PMP7</accession>
<keyword evidence="1" id="KW-1133">Transmembrane helix</keyword>
<feature type="transmembrane region" description="Helical" evidence="1">
    <location>
        <begin position="16"/>
        <end position="34"/>
    </location>
</feature>
<comment type="caution">
    <text evidence="2">The sequence shown here is derived from an EMBL/GenBank/DDBJ whole genome shotgun (WGS) entry which is preliminary data.</text>
</comment>
<sequence length="35" mass="4125">MSLNHEDEKTTKKSHAFGFYVWIRGLPVFVVNLLF</sequence>
<protein>
    <submittedName>
        <fullName evidence="2">Uncharacterized protein</fullName>
    </submittedName>
</protein>
<dbReference type="AlphaFoldDB" id="A0A1J5PMP7"/>
<evidence type="ECO:0000256" key="1">
    <source>
        <dbReference type="SAM" id="Phobius"/>
    </source>
</evidence>